<dbReference type="InterPro" id="IPR000387">
    <property type="entry name" value="Tyr_Pase_dom"/>
</dbReference>
<dbReference type="GO" id="GO:0004725">
    <property type="term" value="F:protein tyrosine phosphatase activity"/>
    <property type="evidence" value="ECO:0007669"/>
    <property type="project" value="InterPro"/>
</dbReference>
<organism evidence="3 4">
    <name type="scientific">Magallana gigas</name>
    <name type="common">Pacific oyster</name>
    <name type="synonym">Crassostrea gigas</name>
    <dbReference type="NCBI Taxonomy" id="29159"/>
    <lineage>
        <taxon>Eukaryota</taxon>
        <taxon>Metazoa</taxon>
        <taxon>Spiralia</taxon>
        <taxon>Lophotrochozoa</taxon>
        <taxon>Mollusca</taxon>
        <taxon>Bivalvia</taxon>
        <taxon>Autobranchia</taxon>
        <taxon>Pteriomorphia</taxon>
        <taxon>Ostreida</taxon>
        <taxon>Ostreoidea</taxon>
        <taxon>Ostreidae</taxon>
        <taxon>Magallana</taxon>
    </lineage>
</organism>
<evidence type="ECO:0000259" key="1">
    <source>
        <dbReference type="PROSITE" id="PS50055"/>
    </source>
</evidence>
<dbReference type="SMART" id="SM00194">
    <property type="entry name" value="PTPc"/>
    <property type="match status" value="1"/>
</dbReference>
<dbReference type="AlphaFoldDB" id="A0A8W8NVJ6"/>
<dbReference type="PROSITE" id="PS50056">
    <property type="entry name" value="TYR_PHOSPHATASE_2"/>
    <property type="match status" value="2"/>
</dbReference>
<dbReference type="SUPFAM" id="SSF52799">
    <property type="entry name" value="(Phosphotyrosine protein) phosphatases II"/>
    <property type="match status" value="2"/>
</dbReference>
<dbReference type="SMART" id="SM00404">
    <property type="entry name" value="PTPc_motif"/>
    <property type="match status" value="2"/>
</dbReference>
<dbReference type="InterPro" id="IPR050348">
    <property type="entry name" value="Protein-Tyr_Phosphatase"/>
</dbReference>
<dbReference type="EnsemblMetazoa" id="G7542.1">
    <property type="protein sequence ID" value="G7542.1:cds"/>
    <property type="gene ID" value="G7542"/>
</dbReference>
<dbReference type="PROSITE" id="PS00383">
    <property type="entry name" value="TYR_PHOSPHATASE_1"/>
    <property type="match status" value="1"/>
</dbReference>
<dbReference type="InterPro" id="IPR003595">
    <property type="entry name" value="Tyr_Pase_cat"/>
</dbReference>
<dbReference type="PANTHER" id="PTHR19134">
    <property type="entry name" value="RECEPTOR-TYPE TYROSINE-PROTEIN PHOSPHATASE"/>
    <property type="match status" value="1"/>
</dbReference>
<name>A0A8W8NVJ6_MAGGI</name>
<dbReference type="InterPro" id="IPR016130">
    <property type="entry name" value="Tyr_Pase_AS"/>
</dbReference>
<reference evidence="3" key="1">
    <citation type="submission" date="2022-08" db="UniProtKB">
        <authorList>
            <consortium name="EnsemblMetazoa"/>
        </authorList>
    </citation>
    <scope>IDENTIFICATION</scope>
    <source>
        <strain evidence="3">05x7-T-G4-1.051#20</strain>
    </source>
</reference>
<dbReference type="InterPro" id="IPR029021">
    <property type="entry name" value="Prot-tyrosine_phosphatase-like"/>
</dbReference>
<keyword evidence="4" id="KW-1185">Reference proteome</keyword>
<dbReference type="PANTHER" id="PTHR19134:SF449">
    <property type="entry name" value="TYROSINE-PROTEIN PHOSPHATASE 1"/>
    <property type="match status" value="1"/>
</dbReference>
<evidence type="ECO:0008006" key="5">
    <source>
        <dbReference type="Google" id="ProtNLM"/>
    </source>
</evidence>
<evidence type="ECO:0000313" key="3">
    <source>
        <dbReference type="EnsemblMetazoa" id="G7542.1:cds"/>
    </source>
</evidence>
<feature type="domain" description="Tyrosine specific protein phosphatases" evidence="2">
    <location>
        <begin position="305"/>
        <end position="379"/>
    </location>
</feature>
<dbReference type="Gene3D" id="3.90.190.10">
    <property type="entry name" value="Protein tyrosine phosphatase superfamily"/>
    <property type="match status" value="2"/>
</dbReference>
<sequence length="398" mass="45460">MFHYTTWSDHGVADPLSLVVFHRHVIRATANAAGKYIVVHCSAGVGRTGTYIALDALYREGERTGKINVPMYVRTMRKDRMNMIQGDEQYKLLYLALMEAFSGISRCITTEKFVGAYQKQTCYANCGDVVQKSSQSSEFEELLCLRKEYTQRDYTYGRAQISANYTQTVLPVEEFVCHLSYIKGHNTYYNAVLLQSYLEKDSLISAQYPLPDNTEDFLRLIKDFDARVVVFLCPLKDIESTPSWFPTDTQSKLNGLFFIKNISTTKVPNVTKTKLNIQPQGFSEMNITVIECPTRREGKETADKRVLLDVIKAVKTEKSDQEGRIIVLSSDGATRCGPFFVVYNVLEQISVDREVDIFTTTRQLQVRRPEFVSTFEEYQLCHDTVAEYLLNDCVYGNC</sequence>
<feature type="domain" description="Tyrosine specific protein phosphatases" evidence="2">
    <location>
        <begin position="16"/>
        <end position="91"/>
    </location>
</feature>
<dbReference type="Pfam" id="PF00102">
    <property type="entry name" value="Y_phosphatase"/>
    <property type="match status" value="2"/>
</dbReference>
<evidence type="ECO:0000259" key="2">
    <source>
        <dbReference type="PROSITE" id="PS50056"/>
    </source>
</evidence>
<feature type="domain" description="Tyrosine-protein phosphatase" evidence="1">
    <location>
        <begin position="135"/>
        <end position="388"/>
    </location>
</feature>
<feature type="domain" description="Tyrosine-protein phosphatase" evidence="1">
    <location>
        <begin position="1"/>
        <end position="100"/>
    </location>
</feature>
<dbReference type="PRINTS" id="PR00700">
    <property type="entry name" value="PRTYPHPHTASE"/>
</dbReference>
<evidence type="ECO:0000313" key="4">
    <source>
        <dbReference type="Proteomes" id="UP000005408"/>
    </source>
</evidence>
<dbReference type="PROSITE" id="PS50055">
    <property type="entry name" value="TYR_PHOSPHATASE_PTP"/>
    <property type="match status" value="2"/>
</dbReference>
<protein>
    <recommendedName>
        <fullName evidence="5">Receptor-type tyrosine-protein phosphatase kappa</fullName>
    </recommendedName>
</protein>
<dbReference type="Proteomes" id="UP000005408">
    <property type="component" value="Unassembled WGS sequence"/>
</dbReference>
<proteinExistence type="predicted"/>
<dbReference type="InterPro" id="IPR000242">
    <property type="entry name" value="PTP_cat"/>
</dbReference>
<dbReference type="CDD" id="cd00047">
    <property type="entry name" value="PTPc"/>
    <property type="match status" value="2"/>
</dbReference>
<accession>A0A8W8NVJ6</accession>